<reference evidence="3" key="1">
    <citation type="journal article" date="2019" name="Int. J. Syst. Evol. Microbiol.">
        <title>The Global Catalogue of Microorganisms (GCM) 10K type strain sequencing project: providing services to taxonomists for standard genome sequencing and annotation.</title>
        <authorList>
            <consortium name="The Broad Institute Genomics Platform"/>
            <consortium name="The Broad Institute Genome Sequencing Center for Infectious Disease"/>
            <person name="Wu L."/>
            <person name="Ma J."/>
        </authorList>
    </citation>
    <scope>NUCLEOTIDE SEQUENCE [LARGE SCALE GENOMIC DNA]</scope>
    <source>
        <strain evidence="3">CGMCC 4.1469</strain>
    </source>
</reference>
<gene>
    <name evidence="2" type="ORF">ACFQDI_21960</name>
</gene>
<evidence type="ECO:0008006" key="4">
    <source>
        <dbReference type="Google" id="ProtNLM"/>
    </source>
</evidence>
<proteinExistence type="predicted"/>
<name>A0ABW0KVZ7_9BACT</name>
<organism evidence="2 3">
    <name type="scientific">Prosthecobacter fluviatilis</name>
    <dbReference type="NCBI Taxonomy" id="445931"/>
    <lineage>
        <taxon>Bacteria</taxon>
        <taxon>Pseudomonadati</taxon>
        <taxon>Verrucomicrobiota</taxon>
        <taxon>Verrucomicrobiia</taxon>
        <taxon>Verrucomicrobiales</taxon>
        <taxon>Verrucomicrobiaceae</taxon>
        <taxon>Prosthecobacter</taxon>
    </lineage>
</organism>
<accession>A0ABW0KVZ7</accession>
<dbReference type="EMBL" id="JBHSMQ010000011">
    <property type="protein sequence ID" value="MFC5457549.1"/>
    <property type="molecule type" value="Genomic_DNA"/>
</dbReference>
<comment type="caution">
    <text evidence="2">The sequence shown here is derived from an EMBL/GenBank/DDBJ whole genome shotgun (WGS) entry which is preliminary data.</text>
</comment>
<keyword evidence="1" id="KW-0732">Signal</keyword>
<sequence>MHPCPRKCLATLLLLIVTSTAPLIQAAELPEVDRFNYILGTQAIGGRYHFTQQDPLVESAEVIRAMGASCMKFDLRAKPKEYPGVHSLVELARDERSHRRVLDMPFANFQLWAEPFASTSWKQGLSKADADKEYQELHALVVHLLKTYSGTGKTFYLGHWEGDNLLRGSIGKEADAKMTPEKVQGMIDWLTTRQRAVDDAKRDTPHQNVQVWHYTELNHPTISMRESRPTLVNQVLPKVPVDFVSYSAYDVTNEPKAEEIKEVLSYIESQLKPKPGIPGRRVFIGEYGYSVLHHGKAHHSPQEQDRLSRITILSALEWGCPFILYWELYNNELEPNEQHRGYWMINDKGVKQPIYETHRRYYEWARAFVGECVTRTGKVPENEAFQKATAEYFRAMR</sequence>
<dbReference type="RefSeq" id="WP_377170975.1">
    <property type="nucleotide sequence ID" value="NZ_JBHSMQ010000011.1"/>
</dbReference>
<evidence type="ECO:0000313" key="3">
    <source>
        <dbReference type="Proteomes" id="UP001596052"/>
    </source>
</evidence>
<keyword evidence="3" id="KW-1185">Reference proteome</keyword>
<dbReference type="SUPFAM" id="SSF51445">
    <property type="entry name" value="(Trans)glycosidases"/>
    <property type="match status" value="1"/>
</dbReference>
<protein>
    <recommendedName>
        <fullName evidence="4">Glycoside hydrolase family 42 N-terminal domain-containing protein</fullName>
    </recommendedName>
</protein>
<evidence type="ECO:0000313" key="2">
    <source>
        <dbReference type="EMBL" id="MFC5457549.1"/>
    </source>
</evidence>
<evidence type="ECO:0000256" key="1">
    <source>
        <dbReference type="SAM" id="SignalP"/>
    </source>
</evidence>
<dbReference type="Proteomes" id="UP001596052">
    <property type="component" value="Unassembled WGS sequence"/>
</dbReference>
<dbReference type="Gene3D" id="3.20.20.80">
    <property type="entry name" value="Glycosidases"/>
    <property type="match status" value="1"/>
</dbReference>
<feature type="signal peptide" evidence="1">
    <location>
        <begin position="1"/>
        <end position="26"/>
    </location>
</feature>
<feature type="chain" id="PRO_5046517637" description="Glycoside hydrolase family 42 N-terminal domain-containing protein" evidence="1">
    <location>
        <begin position="27"/>
        <end position="397"/>
    </location>
</feature>
<dbReference type="InterPro" id="IPR017853">
    <property type="entry name" value="GH"/>
</dbReference>